<dbReference type="EMBL" id="CP126222">
    <property type="protein sequence ID" value="WIA22994.1"/>
    <property type="molecule type" value="Genomic_DNA"/>
</dbReference>
<reference evidence="1 2" key="1">
    <citation type="submission" date="2023-05" db="EMBL/GenBank/DDBJ databases">
        <title>A 100% complete, gapless, phased diploid assembly of the Scenedesmus obliquus UTEX 3031 genome.</title>
        <authorList>
            <person name="Biondi T.C."/>
            <person name="Hanschen E.R."/>
            <person name="Kwon T."/>
            <person name="Eng W."/>
            <person name="Kruse C.P.S."/>
            <person name="Koehler S.I."/>
            <person name="Kunde Y."/>
            <person name="Gleasner C.D."/>
            <person name="You Mak K.T."/>
            <person name="Polle J."/>
            <person name="Hovde B.T."/>
            <person name="Starkenburg S.R."/>
        </authorList>
    </citation>
    <scope>NUCLEOTIDE SEQUENCE [LARGE SCALE GENOMIC DNA]</scope>
    <source>
        <strain evidence="1 2">DOE0152z</strain>
    </source>
</reference>
<sequence>MVNAARAGDFILLQPGTAGLALLPLVLQARQWCNPSRPSQSPLIVPLGLWQTRLRWRRYQLRGTACWMP</sequence>
<evidence type="ECO:0000313" key="1">
    <source>
        <dbReference type="EMBL" id="WIA22994.1"/>
    </source>
</evidence>
<organism evidence="1 2">
    <name type="scientific">Tetradesmus obliquus</name>
    <name type="common">Green alga</name>
    <name type="synonym">Acutodesmus obliquus</name>
    <dbReference type="NCBI Taxonomy" id="3088"/>
    <lineage>
        <taxon>Eukaryota</taxon>
        <taxon>Viridiplantae</taxon>
        <taxon>Chlorophyta</taxon>
        <taxon>core chlorophytes</taxon>
        <taxon>Chlorophyceae</taxon>
        <taxon>CS clade</taxon>
        <taxon>Sphaeropleales</taxon>
        <taxon>Scenedesmaceae</taxon>
        <taxon>Tetradesmus</taxon>
    </lineage>
</organism>
<gene>
    <name evidence="1" type="ORF">OEZ85_001349</name>
</gene>
<proteinExistence type="predicted"/>
<keyword evidence="2" id="KW-1185">Reference proteome</keyword>
<protein>
    <submittedName>
        <fullName evidence="1">Uncharacterized protein</fullName>
    </submittedName>
</protein>
<dbReference type="Proteomes" id="UP001244341">
    <property type="component" value="Chromosome 15b"/>
</dbReference>
<evidence type="ECO:0000313" key="2">
    <source>
        <dbReference type="Proteomes" id="UP001244341"/>
    </source>
</evidence>
<accession>A0ABY8UNL4</accession>
<name>A0ABY8UNL4_TETOB</name>